<organism evidence="1 2">
    <name type="scientific">Labrys okinawensis</name>
    <dbReference type="NCBI Taxonomy" id="346911"/>
    <lineage>
        <taxon>Bacteria</taxon>
        <taxon>Pseudomonadati</taxon>
        <taxon>Pseudomonadota</taxon>
        <taxon>Alphaproteobacteria</taxon>
        <taxon>Hyphomicrobiales</taxon>
        <taxon>Xanthobacteraceae</taxon>
        <taxon>Labrys</taxon>
    </lineage>
</organism>
<dbReference type="EMBL" id="PUEJ01000009">
    <property type="protein sequence ID" value="PRH85389.1"/>
    <property type="molecule type" value="Genomic_DNA"/>
</dbReference>
<keyword evidence="2" id="KW-1185">Reference proteome</keyword>
<evidence type="ECO:0000313" key="2">
    <source>
        <dbReference type="Proteomes" id="UP000237682"/>
    </source>
</evidence>
<dbReference type="PIRSF" id="PIRSF031796">
    <property type="entry name" value="UPC031796"/>
    <property type="match status" value="1"/>
</dbReference>
<dbReference type="RefSeq" id="WP_105864478.1">
    <property type="nucleotide sequence ID" value="NZ_PUEJ01000009.1"/>
</dbReference>
<accession>A0A2S9Q7S3</accession>
<gene>
    <name evidence="1" type="ORF">C5L14_22870</name>
</gene>
<evidence type="ECO:0000313" key="1">
    <source>
        <dbReference type="EMBL" id="PRH85389.1"/>
    </source>
</evidence>
<dbReference type="Proteomes" id="UP000237682">
    <property type="component" value="Unassembled WGS sequence"/>
</dbReference>
<reference evidence="1 2" key="1">
    <citation type="submission" date="2018-02" db="EMBL/GenBank/DDBJ databases">
        <title>Whole genome sequencing of endophytic bacterium.</title>
        <authorList>
            <person name="Eedara R."/>
            <person name="Podile A.R."/>
        </authorList>
    </citation>
    <scope>NUCLEOTIDE SEQUENCE [LARGE SCALE GENOMIC DNA]</scope>
    <source>
        <strain evidence="1 2">RP1T</strain>
    </source>
</reference>
<proteinExistence type="predicted"/>
<dbReference type="AlphaFoldDB" id="A0A2S9Q7S3"/>
<dbReference type="OrthoDB" id="5194526at2"/>
<comment type="caution">
    <text evidence="1">The sequence shown here is derived from an EMBL/GenBank/DDBJ whole genome shotgun (WGS) entry which is preliminary data.</text>
</comment>
<protein>
    <submittedName>
        <fullName evidence="1">DNA repair protein MmcB-related protein</fullName>
    </submittedName>
</protein>
<dbReference type="InterPro" id="IPR009394">
    <property type="entry name" value="MmcB-like"/>
</dbReference>
<name>A0A2S9Q7S3_9HYPH</name>
<dbReference type="Pfam" id="PF06319">
    <property type="entry name" value="MmcB-like"/>
    <property type="match status" value="1"/>
</dbReference>
<sequence>MAGFSKRGNLTVSLPVLPIDGRQSAMALTIQRGASRLLRQYGLTPVPEVTLPNGRRADLLAVGRRGEIWIVEIKSSVTDFQVDHKWPEYLAYCDRLFFAVGPDFPLVLLPEEAGSIVADAYGGTLLRDAPEQRLAAPTRKVLTLLLARLAAGRLHQAMDPEGAFGFGE</sequence>